<dbReference type="AlphaFoldDB" id="A0A1M5FR52"/>
<keyword evidence="1" id="KW-0812">Transmembrane</keyword>
<dbReference type="InterPro" id="IPR018682">
    <property type="entry name" value="DUF2167_membr"/>
</dbReference>
<evidence type="ECO:0000313" key="2">
    <source>
        <dbReference type="EMBL" id="SHF93983.1"/>
    </source>
</evidence>
<name>A0A1M5FR52_9HYPH</name>
<evidence type="ECO:0000313" key="3">
    <source>
        <dbReference type="Proteomes" id="UP000184533"/>
    </source>
</evidence>
<proteinExistence type="predicted"/>
<keyword evidence="1" id="KW-0472">Membrane</keyword>
<keyword evidence="1" id="KW-1133">Transmembrane helix</keyword>
<sequence length="316" mass="34118">MALAVSNHLRYCCRLRCCCVCKVILDWEETGGGIMRVVYTAVLVVSCILLTAGTTHAQRLTDVPPVESVSDLPWVTYPSMGVISDQAEVSLQGGLYFLGEEATSRFLVLNGNPARRGQFTLAPESLAWFAIFNFDASGYVRDDEKIDADALLSTLKEQNASGFEERKRLGLTQLTLVDWSVPPHYDATTKRLEWGTLLMASDGTEVANYTVRILGRSGVMRAVLVSDTPALKTNVAAFHASLAGFGFLPAHQYGAYQQGDRIAEYGLAALIVGGAAAVATKSGFLKTFGVFLFAIGAAVVAAIGALFRRVFRRSST</sequence>
<protein>
    <submittedName>
        <fullName evidence="2">Uncharacterized membrane-anchored protein</fullName>
    </submittedName>
</protein>
<evidence type="ECO:0000256" key="1">
    <source>
        <dbReference type="SAM" id="Phobius"/>
    </source>
</evidence>
<dbReference type="Pfam" id="PF09935">
    <property type="entry name" value="DUF2167"/>
    <property type="match status" value="1"/>
</dbReference>
<feature type="transmembrane region" description="Helical" evidence="1">
    <location>
        <begin position="285"/>
        <end position="307"/>
    </location>
</feature>
<reference evidence="2 3" key="1">
    <citation type="submission" date="2016-11" db="EMBL/GenBank/DDBJ databases">
        <authorList>
            <person name="Jaros S."/>
            <person name="Januszkiewicz K."/>
            <person name="Wedrychowicz H."/>
        </authorList>
    </citation>
    <scope>NUCLEOTIDE SEQUENCE [LARGE SCALE GENOMIC DNA]</scope>
    <source>
        <strain evidence="2 3">DSM 17137</strain>
    </source>
</reference>
<gene>
    <name evidence="2" type="ORF">SAMN02745223_03940</name>
</gene>
<feature type="transmembrane region" description="Helical" evidence="1">
    <location>
        <begin position="262"/>
        <end position="279"/>
    </location>
</feature>
<organism evidence="2 3">
    <name type="scientific">Devosia limi DSM 17137</name>
    <dbReference type="NCBI Taxonomy" id="1121477"/>
    <lineage>
        <taxon>Bacteria</taxon>
        <taxon>Pseudomonadati</taxon>
        <taxon>Pseudomonadota</taxon>
        <taxon>Alphaproteobacteria</taxon>
        <taxon>Hyphomicrobiales</taxon>
        <taxon>Devosiaceae</taxon>
        <taxon>Devosia</taxon>
    </lineage>
</organism>
<dbReference type="Proteomes" id="UP000184533">
    <property type="component" value="Unassembled WGS sequence"/>
</dbReference>
<feature type="transmembrane region" description="Helical" evidence="1">
    <location>
        <begin position="33"/>
        <end position="52"/>
    </location>
</feature>
<accession>A0A1M5FR52</accession>
<dbReference type="EMBL" id="FQVC01000018">
    <property type="protein sequence ID" value="SHF93983.1"/>
    <property type="molecule type" value="Genomic_DNA"/>
</dbReference>